<dbReference type="AlphaFoldDB" id="A0A0F9SFE4"/>
<feature type="compositionally biased region" description="Basic and acidic residues" evidence="1">
    <location>
        <begin position="56"/>
        <end position="69"/>
    </location>
</feature>
<reference evidence="2" key="1">
    <citation type="journal article" date="2015" name="Nature">
        <title>Complex archaea that bridge the gap between prokaryotes and eukaryotes.</title>
        <authorList>
            <person name="Spang A."/>
            <person name="Saw J.H."/>
            <person name="Jorgensen S.L."/>
            <person name="Zaremba-Niedzwiedzka K."/>
            <person name="Martijn J."/>
            <person name="Lind A.E."/>
            <person name="van Eijk R."/>
            <person name="Schleper C."/>
            <person name="Guy L."/>
            <person name="Ettema T.J."/>
        </authorList>
    </citation>
    <scope>NUCLEOTIDE SEQUENCE</scope>
</reference>
<organism evidence="2">
    <name type="scientific">marine sediment metagenome</name>
    <dbReference type="NCBI Taxonomy" id="412755"/>
    <lineage>
        <taxon>unclassified sequences</taxon>
        <taxon>metagenomes</taxon>
        <taxon>ecological metagenomes</taxon>
    </lineage>
</organism>
<sequence length="188" mass="21105">MSIFKVAEIFAIKLGIDPSGGSFRRDPEAPASVKEPELLKRLQDSIEPQEPQAVPKPEEEYGIHPETGKKIKKAPPSEVEFGSPEYLEMERSEIKHPAVENYELAMGITIMNSAQEKGLTGLPEVVYVTIDGEHPMYWYFDSGNGQYKKAEGIENLDVSSKEFTQLIRALSGAEPAKTWRQEMYGEKE</sequence>
<name>A0A0F9SFE4_9ZZZZ</name>
<accession>A0A0F9SFE4</accession>
<evidence type="ECO:0000256" key="1">
    <source>
        <dbReference type="SAM" id="MobiDB-lite"/>
    </source>
</evidence>
<proteinExistence type="predicted"/>
<protein>
    <submittedName>
        <fullName evidence="2">Uncharacterized protein</fullName>
    </submittedName>
</protein>
<comment type="caution">
    <text evidence="2">The sequence shown here is derived from an EMBL/GenBank/DDBJ whole genome shotgun (WGS) entry which is preliminary data.</text>
</comment>
<evidence type="ECO:0000313" key="2">
    <source>
        <dbReference type="EMBL" id="KKN61007.1"/>
    </source>
</evidence>
<gene>
    <name evidence="2" type="ORF">LCGC14_0526320</name>
</gene>
<dbReference type="EMBL" id="LAZR01000675">
    <property type="protein sequence ID" value="KKN61007.1"/>
    <property type="molecule type" value="Genomic_DNA"/>
</dbReference>
<feature type="region of interest" description="Disordered" evidence="1">
    <location>
        <begin position="44"/>
        <end position="77"/>
    </location>
</feature>